<sequence length="92" mass="9338">MAKDGCAAIPAGDDHREPVHGRPPAPVSLVPQLLRPSDLGLRMRSARGVGSQADGGGGVVRGTGGGMGRLWSAGARGRCRRRARGDAGREGG</sequence>
<dbReference type="AlphaFoldDB" id="A0A6J4UJ68"/>
<feature type="region of interest" description="Disordered" evidence="1">
    <location>
        <begin position="1"/>
        <end position="30"/>
    </location>
</feature>
<protein>
    <submittedName>
        <fullName evidence="2">Uncharacterized protein</fullName>
    </submittedName>
</protein>
<gene>
    <name evidence="2" type="ORF">AVDCRST_MAG59-1570</name>
</gene>
<name>A0A6J4UJ68_9BACT</name>
<accession>A0A6J4UJ68</accession>
<evidence type="ECO:0000256" key="1">
    <source>
        <dbReference type="SAM" id="MobiDB-lite"/>
    </source>
</evidence>
<evidence type="ECO:0000313" key="2">
    <source>
        <dbReference type="EMBL" id="CAA9548893.1"/>
    </source>
</evidence>
<proteinExistence type="predicted"/>
<reference evidence="2" key="1">
    <citation type="submission" date="2020-02" db="EMBL/GenBank/DDBJ databases">
        <authorList>
            <person name="Meier V. D."/>
        </authorList>
    </citation>
    <scope>NUCLEOTIDE SEQUENCE</scope>
    <source>
        <strain evidence="2">AVDCRST_MAG59</strain>
    </source>
</reference>
<dbReference type="EMBL" id="CADCWF010000096">
    <property type="protein sequence ID" value="CAA9548893.1"/>
    <property type="molecule type" value="Genomic_DNA"/>
</dbReference>
<feature type="compositionally biased region" description="Gly residues" evidence="1">
    <location>
        <begin position="53"/>
        <end position="68"/>
    </location>
</feature>
<organism evidence="2">
    <name type="scientific">uncultured Thermomicrobiales bacterium</name>
    <dbReference type="NCBI Taxonomy" id="1645740"/>
    <lineage>
        <taxon>Bacteria</taxon>
        <taxon>Pseudomonadati</taxon>
        <taxon>Thermomicrobiota</taxon>
        <taxon>Thermomicrobia</taxon>
        <taxon>Thermomicrobiales</taxon>
        <taxon>environmental samples</taxon>
    </lineage>
</organism>
<feature type="region of interest" description="Disordered" evidence="1">
    <location>
        <begin position="47"/>
        <end position="92"/>
    </location>
</feature>